<dbReference type="GO" id="GO:0003994">
    <property type="term" value="F:aconitate hydratase activity"/>
    <property type="evidence" value="ECO:0007669"/>
    <property type="project" value="UniProtKB-EC"/>
</dbReference>
<comment type="pathway">
    <text evidence="3">Carbohydrate metabolism; tricarboxylic acid cycle; isocitrate from oxaloacetate: step 2/2.</text>
</comment>
<evidence type="ECO:0000256" key="2">
    <source>
        <dbReference type="ARBA" id="ARBA00001966"/>
    </source>
</evidence>
<accession>A0A9X7NXD5</accession>
<dbReference type="NCBIfam" id="TIGR01341">
    <property type="entry name" value="aconitase_1"/>
    <property type="match status" value="1"/>
</dbReference>
<name>A0A9X7NXD5_9MYCO</name>
<dbReference type="Gene3D" id="6.10.190.10">
    <property type="match status" value="1"/>
</dbReference>
<protein>
    <recommendedName>
        <fullName evidence="14">Aconitate hydratase</fullName>
        <shortName evidence="14">Aconitase</shortName>
        <ecNumber evidence="14">4.2.1.3</ecNumber>
    </recommendedName>
</protein>
<reference evidence="17 18" key="1">
    <citation type="submission" date="2018-02" db="EMBL/GenBank/DDBJ databases">
        <title>Draft genome sequence of Mycobacterium virginiense isolated from mud of a swine farm in Japan.</title>
        <authorList>
            <person name="Ohya K."/>
        </authorList>
    </citation>
    <scope>NUCLEOTIDE SEQUENCE [LARGE SCALE GENOMIC DNA]</scope>
    <source>
        <strain evidence="17 18">GF75</strain>
    </source>
</reference>
<dbReference type="PROSITE" id="PS01244">
    <property type="entry name" value="ACONITASE_2"/>
    <property type="match status" value="1"/>
</dbReference>
<dbReference type="InterPro" id="IPR006249">
    <property type="entry name" value="Aconitase/IRP2"/>
</dbReference>
<gene>
    <name evidence="17" type="primary">acnA</name>
    <name evidence="17" type="ORF">C5U48_17855</name>
</gene>
<comment type="catalytic activity">
    <reaction evidence="13 14">
        <text>citrate = D-threo-isocitrate</text>
        <dbReference type="Rhea" id="RHEA:10336"/>
        <dbReference type="ChEBI" id="CHEBI:15562"/>
        <dbReference type="ChEBI" id="CHEBI:16947"/>
        <dbReference type="EC" id="4.2.1.3"/>
    </reaction>
</comment>
<dbReference type="NCBIfam" id="NF006757">
    <property type="entry name" value="PRK09277.1"/>
    <property type="match status" value="1"/>
</dbReference>
<feature type="domain" description="Aconitase A/isopropylmalate dehydratase small subunit swivel" evidence="16">
    <location>
        <begin position="738"/>
        <end position="872"/>
    </location>
</feature>
<dbReference type="Pfam" id="PF00330">
    <property type="entry name" value="Aconitase"/>
    <property type="match status" value="1"/>
</dbReference>
<dbReference type="InterPro" id="IPR036008">
    <property type="entry name" value="Aconitase_4Fe-4S_dom"/>
</dbReference>
<dbReference type="GO" id="GO:0046872">
    <property type="term" value="F:metal ion binding"/>
    <property type="evidence" value="ECO:0007669"/>
    <property type="project" value="UniProtKB-KW"/>
</dbReference>
<keyword evidence="7" id="KW-0816">Tricarboxylic acid cycle</keyword>
<keyword evidence="10 14" id="KW-0408">Iron</keyword>
<evidence type="ECO:0000313" key="18">
    <source>
        <dbReference type="Proteomes" id="UP000237911"/>
    </source>
</evidence>
<organism evidence="17 18">
    <name type="scientific">Mycolicibacter virginiensis</name>
    <dbReference type="NCBI Taxonomy" id="1795032"/>
    <lineage>
        <taxon>Bacteria</taxon>
        <taxon>Bacillati</taxon>
        <taxon>Actinomycetota</taxon>
        <taxon>Actinomycetes</taxon>
        <taxon>Mycobacteriales</taxon>
        <taxon>Mycobacteriaceae</taxon>
        <taxon>Mycolicibacter</taxon>
    </lineage>
</organism>
<keyword evidence="18" id="KW-1185">Reference proteome</keyword>
<evidence type="ECO:0000256" key="14">
    <source>
        <dbReference type="RuleBase" id="RU361275"/>
    </source>
</evidence>
<dbReference type="InterPro" id="IPR000573">
    <property type="entry name" value="AconitaseA/IPMdHydase_ssu_swvl"/>
</dbReference>
<dbReference type="RefSeq" id="WP_065153491.1">
    <property type="nucleotide sequence ID" value="NZ_CP092430.2"/>
</dbReference>
<comment type="subunit">
    <text evidence="6">Monomer.</text>
</comment>
<comment type="cofactor">
    <cofactor evidence="2">
        <name>[4Fe-4S] cluster</name>
        <dbReference type="ChEBI" id="CHEBI:49883"/>
    </cofactor>
</comment>
<evidence type="ECO:0000256" key="3">
    <source>
        <dbReference type="ARBA" id="ARBA00004717"/>
    </source>
</evidence>
<dbReference type="Pfam" id="PF00694">
    <property type="entry name" value="Aconitase_C"/>
    <property type="match status" value="1"/>
</dbReference>
<dbReference type="AlphaFoldDB" id="A0A9X7NXD5"/>
<dbReference type="NCBIfam" id="NF009520">
    <property type="entry name" value="PRK12881.1"/>
    <property type="match status" value="1"/>
</dbReference>
<dbReference type="InterPro" id="IPR044137">
    <property type="entry name" value="AcnA_IRP_Swivel"/>
</dbReference>
<dbReference type="GO" id="GO:0006099">
    <property type="term" value="P:tricarboxylic acid cycle"/>
    <property type="evidence" value="ECO:0007669"/>
    <property type="project" value="UniProtKB-KW"/>
</dbReference>
<keyword evidence="12 14" id="KW-0456">Lyase</keyword>
<dbReference type="PANTHER" id="PTHR11670">
    <property type="entry name" value="ACONITASE/IRON-RESPONSIVE ELEMENT FAMILY MEMBER"/>
    <property type="match status" value="1"/>
</dbReference>
<dbReference type="EMBL" id="PUEV01000090">
    <property type="protein sequence ID" value="PQM50888.1"/>
    <property type="molecule type" value="Genomic_DNA"/>
</dbReference>
<dbReference type="SUPFAM" id="SSF52016">
    <property type="entry name" value="LeuD/IlvD-like"/>
    <property type="match status" value="1"/>
</dbReference>
<evidence type="ECO:0000313" key="17">
    <source>
        <dbReference type="EMBL" id="PQM50888.1"/>
    </source>
</evidence>
<dbReference type="InterPro" id="IPR018136">
    <property type="entry name" value="Aconitase_4Fe-4S_BS"/>
</dbReference>
<evidence type="ECO:0000256" key="6">
    <source>
        <dbReference type="ARBA" id="ARBA00011245"/>
    </source>
</evidence>
<sequence length="953" mass="103534">MRTRSRGVEVTSKDSVNSFGARATLTVGDQDYEIYRLDAVPGTEKLPYSLKVLAENLLRTEDGANITKDHINAIANWDPNAEPSIEIQFTPARVIMQDFTGVPCVVDLATMREAVTALGGDPNKVNPLSPAEMVIDHSVILDVFGTSDAFERNVELEYQRNAERYQFLRWGQGAFDDFKVVPPGTGIVHQVNIEYLARTVMVRDGKAYPDTCVGTDSHTTMQNGLGVLGWGVGGIEAEAAMLGQPVSMLIPRVVGFKLTGEIQPGVTATDVVLTVTDMLRKHGVVGKFVEFYGKGVAEVPLANRATLGNMSPEFGSTCAIFPIDEETINYLRLTGRTDEQLALVEAYAKVQGMWHNPDHEPAFSEYLELDLSTVVPSIAGPKRPQDRILLSESKIAFRKDIHNYVEEQHPTPETKLDEAIEESFPASDPVSLSFADDGAVDVQSAANGADGRPSKPVRVKGERGEFILDHGAVAVAGITSCTNTSNPSVMIGAALLARNAVEKGLSSKPWVKTNMAPGSQVVTDYYEKAGLWPYLEKLGFYLGGYGCTTCIGNTGPLPEEISKAVNEEDLTVTAVLSGNRNFEGRISPDVKMNYLASPPLVIAYALAGTMDFDFETDSLGKDTQGNDVFLRDIWPSAQEIDDTIKSAINQDMFRKSYADVFKGDENWRNLPTPDGDTFAWDEASTYVRKAPYFDGMGMEPEPVSDIKGARVMALLGDSVTTDHISPAGPIKPGTPAADYLDAHGVERKDYNSLGSRRGNHEVMVRGTFANIRLQNRVLDTIGLEGTQGGYTRDFTQDGGPKEFIYNACMNYQKAGIPLVVLGGKEYGSGSSRDWAAKGTTLLGVKAVITESFERIHRSNLIGMGVIPLQFPAGETAKTLGLDGTETFDIVGIEELNTGKTPKTVKVTATKENGDKVEFDAVVRIDTPGEADYYRNGGILQYVLRNMLKSSATA</sequence>
<keyword evidence="9" id="KW-0694">RNA-binding</keyword>
<comment type="pathway">
    <text evidence="4">Organic acid metabolism; propanoate degradation.</text>
</comment>
<evidence type="ECO:0000256" key="9">
    <source>
        <dbReference type="ARBA" id="ARBA00022884"/>
    </source>
</evidence>
<dbReference type="InterPro" id="IPR015928">
    <property type="entry name" value="Aconitase/3IPM_dehydase_swvl"/>
</dbReference>
<dbReference type="Gene3D" id="3.30.499.10">
    <property type="entry name" value="Aconitase, domain 3"/>
    <property type="match status" value="2"/>
</dbReference>
<evidence type="ECO:0000256" key="13">
    <source>
        <dbReference type="ARBA" id="ARBA00023501"/>
    </source>
</evidence>
<evidence type="ECO:0000256" key="7">
    <source>
        <dbReference type="ARBA" id="ARBA00022532"/>
    </source>
</evidence>
<feature type="domain" description="Aconitase/3-isopropylmalate dehydratase large subunit alpha/beta/alpha" evidence="15">
    <location>
        <begin position="84"/>
        <end position="608"/>
    </location>
</feature>
<dbReference type="GO" id="GO:0047456">
    <property type="term" value="F:2-methylisocitrate dehydratase activity"/>
    <property type="evidence" value="ECO:0007669"/>
    <property type="project" value="UniProtKB-EC"/>
</dbReference>
<comment type="caution">
    <text evidence="17">The sequence shown here is derived from an EMBL/GenBank/DDBJ whole genome shotgun (WGS) entry which is preliminary data.</text>
</comment>
<comment type="function">
    <text evidence="14">Catalyzes the isomerization of citrate to isocitrate via cis-aconitate.</text>
</comment>
<evidence type="ECO:0000256" key="12">
    <source>
        <dbReference type="ARBA" id="ARBA00023239"/>
    </source>
</evidence>
<evidence type="ECO:0000256" key="5">
    <source>
        <dbReference type="ARBA" id="ARBA00007185"/>
    </source>
</evidence>
<evidence type="ECO:0000256" key="8">
    <source>
        <dbReference type="ARBA" id="ARBA00022723"/>
    </source>
</evidence>
<evidence type="ECO:0000259" key="15">
    <source>
        <dbReference type="Pfam" id="PF00330"/>
    </source>
</evidence>
<dbReference type="EC" id="4.2.1.3" evidence="14"/>
<dbReference type="Gene3D" id="3.20.19.10">
    <property type="entry name" value="Aconitase, domain 4"/>
    <property type="match status" value="1"/>
</dbReference>
<dbReference type="Proteomes" id="UP000237911">
    <property type="component" value="Unassembled WGS sequence"/>
</dbReference>
<evidence type="ECO:0000256" key="1">
    <source>
        <dbReference type="ARBA" id="ARBA00000118"/>
    </source>
</evidence>
<dbReference type="CDD" id="cd01580">
    <property type="entry name" value="AcnA_IRP_Swivel"/>
    <property type="match status" value="1"/>
</dbReference>
<keyword evidence="11 14" id="KW-0411">Iron-sulfur</keyword>
<comment type="catalytic activity">
    <reaction evidence="1">
        <text>(2S,3R)-3-hydroxybutane-1,2,3-tricarboxylate = 2-methyl-cis-aconitate + H2O</text>
        <dbReference type="Rhea" id="RHEA:17941"/>
        <dbReference type="ChEBI" id="CHEBI:15377"/>
        <dbReference type="ChEBI" id="CHEBI:57429"/>
        <dbReference type="ChEBI" id="CHEBI:57872"/>
        <dbReference type="EC" id="4.2.1.99"/>
    </reaction>
</comment>
<dbReference type="GO" id="GO:0019679">
    <property type="term" value="P:propionate metabolic process, methylcitrate cycle"/>
    <property type="evidence" value="ECO:0007669"/>
    <property type="project" value="UniProtKB-ARBA"/>
</dbReference>
<dbReference type="PROSITE" id="PS00450">
    <property type="entry name" value="ACONITASE_1"/>
    <property type="match status" value="1"/>
</dbReference>
<keyword evidence="14" id="KW-0004">4Fe-4S</keyword>
<keyword evidence="8" id="KW-0479">Metal-binding</keyword>
<evidence type="ECO:0000256" key="4">
    <source>
        <dbReference type="ARBA" id="ARBA00005026"/>
    </source>
</evidence>
<evidence type="ECO:0000259" key="16">
    <source>
        <dbReference type="Pfam" id="PF00694"/>
    </source>
</evidence>
<proteinExistence type="inferred from homology"/>
<dbReference type="FunFam" id="3.20.19.10:FF:000001">
    <property type="entry name" value="Aconitate hydratase"/>
    <property type="match status" value="1"/>
</dbReference>
<dbReference type="FunFam" id="3.30.499.10:FF:000002">
    <property type="entry name" value="Aconitate hydratase"/>
    <property type="match status" value="1"/>
</dbReference>
<dbReference type="InterPro" id="IPR001030">
    <property type="entry name" value="Acoase/IPM_deHydtase_lsu_aba"/>
</dbReference>
<dbReference type="GO" id="GO:0051539">
    <property type="term" value="F:4 iron, 4 sulfur cluster binding"/>
    <property type="evidence" value="ECO:0007669"/>
    <property type="project" value="UniProtKB-KW"/>
</dbReference>
<dbReference type="FunFam" id="3.30.499.10:FF:000009">
    <property type="entry name" value="Aconitate hydratase"/>
    <property type="match status" value="1"/>
</dbReference>
<evidence type="ECO:0000256" key="10">
    <source>
        <dbReference type="ARBA" id="ARBA00023004"/>
    </source>
</evidence>
<dbReference type="InterPro" id="IPR015931">
    <property type="entry name" value="Acnase/IPM_dHydase_lsu_aba_1/3"/>
</dbReference>
<dbReference type="GO" id="GO:0003723">
    <property type="term" value="F:RNA binding"/>
    <property type="evidence" value="ECO:0007669"/>
    <property type="project" value="UniProtKB-KW"/>
</dbReference>
<evidence type="ECO:0000256" key="11">
    <source>
        <dbReference type="ARBA" id="ARBA00023014"/>
    </source>
</evidence>
<dbReference type="PRINTS" id="PR00415">
    <property type="entry name" value="ACONITASE"/>
</dbReference>
<comment type="similarity">
    <text evidence="5 14">Belongs to the aconitase/IPM isomerase family.</text>
</comment>
<dbReference type="SUPFAM" id="SSF53732">
    <property type="entry name" value="Aconitase iron-sulfur domain"/>
    <property type="match status" value="1"/>
</dbReference>